<accession>A0A926Y432</accession>
<sequence>MKNFQFIDGVINFVNSANDQSSEVQVTSIDSWENWISRFKATNEIKELDLRVYDIPLEKFTFFRSQDNNVIAIHLFIKPTANLVALVEADLGNYDMTANWGTEESNDFKIISWNYKRFIVDLRKNVNELDHNLMSLPTHDVITISNDVYRKLK</sequence>
<comment type="caution">
    <text evidence="1">The sequence shown here is derived from an EMBL/GenBank/DDBJ whole genome shotgun (WGS) entry which is preliminary data.</text>
</comment>
<gene>
    <name evidence="1" type="ORF">IC229_18150</name>
</gene>
<dbReference type="Proteomes" id="UP000598820">
    <property type="component" value="Unassembled WGS sequence"/>
</dbReference>
<dbReference type="RefSeq" id="WP_190888425.1">
    <property type="nucleotide sequence ID" value="NZ_JACWZY010000015.1"/>
</dbReference>
<reference evidence="1" key="1">
    <citation type="submission" date="2020-09" db="EMBL/GenBank/DDBJ databases">
        <authorList>
            <person name="Kim M.K."/>
        </authorList>
    </citation>
    <scope>NUCLEOTIDE SEQUENCE</scope>
    <source>
        <strain evidence="1">BT702</strain>
    </source>
</reference>
<proteinExistence type="predicted"/>
<protein>
    <submittedName>
        <fullName evidence="1">Uncharacterized protein</fullName>
    </submittedName>
</protein>
<organism evidence="1 2">
    <name type="scientific">Spirosoma profusum</name>
    <dbReference type="NCBI Taxonomy" id="2771354"/>
    <lineage>
        <taxon>Bacteria</taxon>
        <taxon>Pseudomonadati</taxon>
        <taxon>Bacteroidota</taxon>
        <taxon>Cytophagia</taxon>
        <taxon>Cytophagales</taxon>
        <taxon>Cytophagaceae</taxon>
        <taxon>Spirosoma</taxon>
    </lineage>
</organism>
<keyword evidence="2" id="KW-1185">Reference proteome</keyword>
<dbReference type="EMBL" id="JACWZY010000015">
    <property type="protein sequence ID" value="MBD2702576.1"/>
    <property type="molecule type" value="Genomic_DNA"/>
</dbReference>
<name>A0A926Y432_9BACT</name>
<evidence type="ECO:0000313" key="1">
    <source>
        <dbReference type="EMBL" id="MBD2702576.1"/>
    </source>
</evidence>
<evidence type="ECO:0000313" key="2">
    <source>
        <dbReference type="Proteomes" id="UP000598820"/>
    </source>
</evidence>
<dbReference type="AlphaFoldDB" id="A0A926Y432"/>